<keyword evidence="1" id="KW-0472">Membrane</keyword>
<name>A0A1X9ND56_9GAMM</name>
<organism evidence="2 3">
    <name type="scientific">Oceanicoccus sagamiensis</name>
    <dbReference type="NCBI Taxonomy" id="716816"/>
    <lineage>
        <taxon>Bacteria</taxon>
        <taxon>Pseudomonadati</taxon>
        <taxon>Pseudomonadota</taxon>
        <taxon>Gammaproteobacteria</taxon>
        <taxon>Cellvibrionales</taxon>
        <taxon>Spongiibacteraceae</taxon>
        <taxon>Oceanicoccus</taxon>
    </lineage>
</organism>
<keyword evidence="1" id="KW-1133">Transmembrane helix</keyword>
<dbReference type="EMBL" id="CP019343">
    <property type="protein sequence ID" value="ARN75091.1"/>
    <property type="molecule type" value="Genomic_DNA"/>
</dbReference>
<feature type="transmembrane region" description="Helical" evidence="1">
    <location>
        <begin position="7"/>
        <end position="34"/>
    </location>
</feature>
<evidence type="ECO:0000256" key="1">
    <source>
        <dbReference type="SAM" id="Phobius"/>
    </source>
</evidence>
<dbReference type="AlphaFoldDB" id="A0A1X9ND56"/>
<evidence type="ECO:0000313" key="2">
    <source>
        <dbReference type="EMBL" id="ARN75091.1"/>
    </source>
</evidence>
<dbReference type="Proteomes" id="UP000193450">
    <property type="component" value="Chromosome"/>
</dbReference>
<sequence length="166" mass="19670">MNSDNRVLALYNIHSNIIIRVYFCIALIALFAFVDKGIEVSIACIIPLFIFLFVYKWYVGFSSYIENIYYGRIRKDGYKDLRYTKHYNNLKVRTFKGISISTLNNRLSEREAYFNRSLKLYSVLKANKYKKYFLRNPLVNTVVIFIGIIFLVVLCRTYFYILGLDI</sequence>
<gene>
    <name evidence="2" type="ORF">BST96_13795</name>
</gene>
<reference evidence="2 3" key="1">
    <citation type="submission" date="2016-11" db="EMBL/GenBank/DDBJ databases">
        <title>Trade-off between light-utilization and light-protection in marine flavobacteria.</title>
        <authorList>
            <person name="Kumagai Y."/>
        </authorList>
    </citation>
    <scope>NUCLEOTIDE SEQUENCE [LARGE SCALE GENOMIC DNA]</scope>
    <source>
        <strain evidence="2 3">NBRC 107125</strain>
    </source>
</reference>
<protein>
    <submittedName>
        <fullName evidence="2">Uncharacterized protein</fullName>
    </submittedName>
</protein>
<accession>A0A1X9ND56</accession>
<keyword evidence="3" id="KW-1185">Reference proteome</keyword>
<dbReference type="KEGG" id="osg:BST96_13795"/>
<feature type="transmembrane region" description="Helical" evidence="1">
    <location>
        <begin position="138"/>
        <end position="161"/>
    </location>
</feature>
<keyword evidence="1" id="KW-0812">Transmembrane</keyword>
<proteinExistence type="predicted"/>
<evidence type="ECO:0000313" key="3">
    <source>
        <dbReference type="Proteomes" id="UP000193450"/>
    </source>
</evidence>
<feature type="transmembrane region" description="Helical" evidence="1">
    <location>
        <begin position="40"/>
        <end position="59"/>
    </location>
</feature>